<organism evidence="2 3">
    <name type="scientific">Myxococcus xanthus (strain DK1622)</name>
    <dbReference type="NCBI Taxonomy" id="246197"/>
    <lineage>
        <taxon>Bacteria</taxon>
        <taxon>Pseudomonadati</taxon>
        <taxon>Myxococcota</taxon>
        <taxon>Myxococcia</taxon>
        <taxon>Myxococcales</taxon>
        <taxon>Cystobacterineae</taxon>
        <taxon>Myxococcaceae</taxon>
        <taxon>Myxococcus</taxon>
    </lineage>
</organism>
<dbReference type="EnsemblBacteria" id="ABF91390">
    <property type="protein sequence ID" value="ABF91390"/>
    <property type="gene ID" value="MXAN_5258"/>
</dbReference>
<feature type="compositionally biased region" description="Low complexity" evidence="1">
    <location>
        <begin position="180"/>
        <end position="193"/>
    </location>
</feature>
<feature type="region of interest" description="Disordered" evidence="1">
    <location>
        <begin position="450"/>
        <end position="521"/>
    </location>
</feature>
<feature type="compositionally biased region" description="Basic and acidic residues" evidence="1">
    <location>
        <begin position="474"/>
        <end position="507"/>
    </location>
</feature>
<dbReference type="AlphaFoldDB" id="Q1D1R3"/>
<sequence length="521" mass="55135">MGIPGVSGDFEPRPATSAWVGRARRDVPLLVLTSKDSGMRCRLGAHGPRGPWPPSRRCEVGWLVSPGPGRCVPRPGTSRPHPVCRDAVHGMRRRQAQGSARRWSGRLTRAFGSGCLARRPARSMRFTPREEPTPASAAGTPMACRSMRGDCFCHFSAERISRIARFTVGRTRRARDRLGRAAPRPRAHGTPGRLRGRRHDLACRGVGEVDPPPAIHAERRLQAGPRGRPIVVTGALAVAVVPFGEEPELVTRRAGGVEGIGVEEQQVSGAALDQIRDHLHAEPAAFLQLVVEVGREREVVVGRVVELAVGLGRDAAERDVHADAARARYLGLRVLAAAHLPGHGVVRAVVLVDAHVDGGLEVQEIVGAADEAVLNGAVTPGEGLLAAAGTEVEPHRLSGGLAARVRDAVAWGRPVGDAGFEAGRGLVAFHVEEWLGVGGVAVAEVETAAGGLGGEQHPHSVRTDLRHGSGRSGRGGERRSGGANDKRGDERSSEEVWDRHGRQEPRAVTRSSRTGGGGACG</sequence>
<evidence type="ECO:0000313" key="2">
    <source>
        <dbReference type="EMBL" id="ABF91390.1"/>
    </source>
</evidence>
<keyword evidence="3" id="KW-1185">Reference proteome</keyword>
<dbReference type="EMBL" id="CP000113">
    <property type="protein sequence ID" value="ABF91390.1"/>
    <property type="molecule type" value="Genomic_DNA"/>
</dbReference>
<gene>
    <name evidence="2" type="ordered locus">MXAN_5258</name>
</gene>
<dbReference type="Proteomes" id="UP000002402">
    <property type="component" value="Chromosome"/>
</dbReference>
<proteinExistence type="predicted"/>
<feature type="region of interest" description="Disordered" evidence="1">
    <location>
        <begin position="177"/>
        <end position="197"/>
    </location>
</feature>
<dbReference type="KEGG" id="mxa:MXAN_5258"/>
<evidence type="ECO:0000313" key="3">
    <source>
        <dbReference type="Proteomes" id="UP000002402"/>
    </source>
</evidence>
<feature type="compositionally biased region" description="Basic and acidic residues" evidence="1">
    <location>
        <begin position="456"/>
        <end position="467"/>
    </location>
</feature>
<reference evidence="2 3" key="1">
    <citation type="journal article" date="2006" name="Proc. Natl. Acad. Sci. U.S.A.">
        <title>Evolution of sensory complexity recorded in a myxobacterial genome.</title>
        <authorList>
            <person name="Goldman B.S."/>
            <person name="Nierman W.C."/>
            <person name="Kaiser D."/>
            <person name="Slater S.C."/>
            <person name="Durkin A.S."/>
            <person name="Eisen J.A."/>
            <person name="Ronning C.M."/>
            <person name="Barbazuk W.B."/>
            <person name="Blanchard M."/>
            <person name="Field C."/>
            <person name="Halling C."/>
            <person name="Hinkle G."/>
            <person name="Iartchuk O."/>
            <person name="Kim H.S."/>
            <person name="Mackenzie C."/>
            <person name="Madupu R."/>
            <person name="Miller N."/>
            <person name="Shvartsbeyn A."/>
            <person name="Sullivan S.A."/>
            <person name="Vaudin M."/>
            <person name="Wiegand R."/>
            <person name="Kaplan H.B."/>
        </authorList>
    </citation>
    <scope>NUCLEOTIDE SEQUENCE [LARGE SCALE GENOMIC DNA]</scope>
    <source>
        <strain evidence="3">DK1622</strain>
    </source>
</reference>
<evidence type="ECO:0000256" key="1">
    <source>
        <dbReference type="SAM" id="MobiDB-lite"/>
    </source>
</evidence>
<name>Q1D1R3_MYXXD</name>
<accession>Q1D1R3</accession>
<dbReference type="HOGENOM" id="CLU_522557_0_0_7"/>
<protein>
    <submittedName>
        <fullName evidence="2">Uncharacterized protein</fullName>
    </submittedName>
</protein>